<dbReference type="GeneID" id="18930229"/>
<dbReference type="VEuPathDB" id="FungiDB:MELLADRAFT_64215"/>
<evidence type="ECO:0000259" key="1">
    <source>
        <dbReference type="Pfam" id="PF20231"/>
    </source>
</evidence>
<dbReference type="InterPro" id="IPR046496">
    <property type="entry name" value="DUF6589"/>
</dbReference>
<dbReference type="Proteomes" id="UP000001072">
    <property type="component" value="Unassembled WGS sequence"/>
</dbReference>
<feature type="domain" description="DUF6589" evidence="1">
    <location>
        <begin position="9"/>
        <end position="222"/>
    </location>
</feature>
<dbReference type="Pfam" id="PF20231">
    <property type="entry name" value="DUF6589"/>
    <property type="match status" value="1"/>
</dbReference>
<dbReference type="InParanoid" id="F4RQF4"/>
<gene>
    <name evidence="2" type="ORF">MELLADRAFT_64215</name>
</gene>
<dbReference type="AlphaFoldDB" id="F4RQF4"/>
<reference evidence="3" key="1">
    <citation type="journal article" date="2011" name="Proc. Natl. Acad. Sci. U.S.A.">
        <title>Obligate biotrophy features unraveled by the genomic analysis of rust fungi.</title>
        <authorList>
            <person name="Duplessis S."/>
            <person name="Cuomo C.A."/>
            <person name="Lin Y.-C."/>
            <person name="Aerts A."/>
            <person name="Tisserant E."/>
            <person name="Veneault-Fourrey C."/>
            <person name="Joly D.L."/>
            <person name="Hacquard S."/>
            <person name="Amselem J."/>
            <person name="Cantarel B.L."/>
            <person name="Chiu R."/>
            <person name="Coutinho P.M."/>
            <person name="Feau N."/>
            <person name="Field M."/>
            <person name="Frey P."/>
            <person name="Gelhaye E."/>
            <person name="Goldberg J."/>
            <person name="Grabherr M.G."/>
            <person name="Kodira C.D."/>
            <person name="Kohler A."/>
            <person name="Kuees U."/>
            <person name="Lindquist E.A."/>
            <person name="Lucas S.M."/>
            <person name="Mago R."/>
            <person name="Mauceli E."/>
            <person name="Morin E."/>
            <person name="Murat C."/>
            <person name="Pangilinan J.L."/>
            <person name="Park R."/>
            <person name="Pearson M."/>
            <person name="Quesneville H."/>
            <person name="Rouhier N."/>
            <person name="Sakthikumar S."/>
            <person name="Salamov A.A."/>
            <person name="Schmutz J."/>
            <person name="Selles B."/>
            <person name="Shapiro H."/>
            <person name="Tanguay P."/>
            <person name="Tuskan G.A."/>
            <person name="Henrissat B."/>
            <person name="Van de Peer Y."/>
            <person name="Rouze P."/>
            <person name="Ellis J.G."/>
            <person name="Dodds P.N."/>
            <person name="Schein J.E."/>
            <person name="Zhong S."/>
            <person name="Hamelin R.C."/>
            <person name="Grigoriev I.V."/>
            <person name="Szabo L.J."/>
            <person name="Martin F."/>
        </authorList>
    </citation>
    <scope>NUCLEOTIDE SEQUENCE [LARGE SCALE GENOMIC DNA]</scope>
    <source>
        <strain evidence="3">98AG31 / pathotype 3-4-7</strain>
    </source>
</reference>
<sequence>MALADKKSVHLSSFCPTPAEAAHWVSVVKAQVAKALKEYVDHLPGAPDRLKLPSLMTKPPPIDPIDMHLPNIHFLRMIDAPDSSAEGVSRVLDEVIRQIGLDKKKYAESLLVAGGDVGSNQLLKSLRQKRFPPIDSVEGIQWVLSIFGGAHTTWNFTKALLGHHWGKSDNGDDTGAWRSLFALGGEYKKPPATQDFNTIMRSARILHKANLVHIIRSASMYDTNWNACMYLPTLGNSRETFESNHELDLTKAKDCERLVYNNTACSVHDGMLTKPPFERP</sequence>
<proteinExistence type="predicted"/>
<organism evidence="3">
    <name type="scientific">Melampsora larici-populina (strain 98AG31 / pathotype 3-4-7)</name>
    <name type="common">Poplar leaf rust fungus</name>
    <dbReference type="NCBI Taxonomy" id="747676"/>
    <lineage>
        <taxon>Eukaryota</taxon>
        <taxon>Fungi</taxon>
        <taxon>Dikarya</taxon>
        <taxon>Basidiomycota</taxon>
        <taxon>Pucciniomycotina</taxon>
        <taxon>Pucciniomycetes</taxon>
        <taxon>Pucciniales</taxon>
        <taxon>Melampsoraceae</taxon>
        <taxon>Melampsora</taxon>
    </lineage>
</organism>
<dbReference type="OrthoDB" id="2501668at2759"/>
<dbReference type="EMBL" id="GL883113">
    <property type="protein sequence ID" value="EGG05399.1"/>
    <property type="molecule type" value="Genomic_DNA"/>
</dbReference>
<keyword evidence="3" id="KW-1185">Reference proteome</keyword>
<accession>F4RQF4</accession>
<evidence type="ECO:0000313" key="2">
    <source>
        <dbReference type="EMBL" id="EGG05399.1"/>
    </source>
</evidence>
<evidence type="ECO:0000313" key="3">
    <source>
        <dbReference type="Proteomes" id="UP000001072"/>
    </source>
</evidence>
<name>F4RQF4_MELLP</name>
<dbReference type="KEGG" id="mlr:MELLADRAFT_64215"/>
<protein>
    <recommendedName>
        <fullName evidence="1">DUF6589 domain-containing protein</fullName>
    </recommendedName>
</protein>
<dbReference type="HOGENOM" id="CLU_994270_0_0_1"/>
<dbReference type="RefSeq" id="XP_007411321.1">
    <property type="nucleotide sequence ID" value="XM_007411259.1"/>
</dbReference>